<protein>
    <recommendedName>
        <fullName evidence="1">F-box domain-containing protein</fullName>
    </recommendedName>
</protein>
<evidence type="ECO:0000259" key="1">
    <source>
        <dbReference type="PROSITE" id="PS50181"/>
    </source>
</evidence>
<dbReference type="SUPFAM" id="SSF52047">
    <property type="entry name" value="RNI-like"/>
    <property type="match status" value="1"/>
</dbReference>
<dbReference type="InterPro" id="IPR050232">
    <property type="entry name" value="FBL13/AtMIF1-like"/>
</dbReference>
<evidence type="ECO:0000313" key="2">
    <source>
        <dbReference type="EMBL" id="CAA7045197.1"/>
    </source>
</evidence>
<organism evidence="2 3">
    <name type="scientific">Microthlaspi erraticum</name>
    <dbReference type="NCBI Taxonomy" id="1685480"/>
    <lineage>
        <taxon>Eukaryota</taxon>
        <taxon>Viridiplantae</taxon>
        <taxon>Streptophyta</taxon>
        <taxon>Embryophyta</taxon>
        <taxon>Tracheophyta</taxon>
        <taxon>Spermatophyta</taxon>
        <taxon>Magnoliopsida</taxon>
        <taxon>eudicotyledons</taxon>
        <taxon>Gunneridae</taxon>
        <taxon>Pentapetalae</taxon>
        <taxon>rosids</taxon>
        <taxon>malvids</taxon>
        <taxon>Brassicales</taxon>
        <taxon>Brassicaceae</taxon>
        <taxon>Coluteocarpeae</taxon>
        <taxon>Microthlaspi</taxon>
    </lineage>
</organism>
<dbReference type="SMART" id="SM00256">
    <property type="entry name" value="FBOX"/>
    <property type="match status" value="1"/>
</dbReference>
<accession>A0A6D2JW75</accession>
<dbReference type="EMBL" id="CACVBM020001318">
    <property type="protein sequence ID" value="CAA7045197.1"/>
    <property type="molecule type" value="Genomic_DNA"/>
</dbReference>
<dbReference type="SUPFAM" id="SSF81383">
    <property type="entry name" value="F-box domain"/>
    <property type="match status" value="1"/>
</dbReference>
<dbReference type="OrthoDB" id="583456at2759"/>
<reference evidence="2" key="1">
    <citation type="submission" date="2020-01" db="EMBL/GenBank/DDBJ databases">
        <authorList>
            <person name="Mishra B."/>
        </authorList>
    </citation>
    <scope>NUCLEOTIDE SEQUENCE [LARGE SCALE GENOMIC DNA]</scope>
</reference>
<dbReference type="PANTHER" id="PTHR31900">
    <property type="entry name" value="F-BOX/RNI SUPERFAMILY PROTEIN-RELATED"/>
    <property type="match status" value="1"/>
</dbReference>
<dbReference type="Gene3D" id="1.20.1280.50">
    <property type="match status" value="1"/>
</dbReference>
<name>A0A6D2JW75_9BRAS</name>
<feature type="domain" description="F-box" evidence="1">
    <location>
        <begin position="13"/>
        <end position="49"/>
    </location>
</feature>
<dbReference type="Pfam" id="PF00646">
    <property type="entry name" value="F-box"/>
    <property type="match status" value="1"/>
</dbReference>
<dbReference type="InterPro" id="IPR036047">
    <property type="entry name" value="F-box-like_dom_sf"/>
</dbReference>
<dbReference type="PROSITE" id="PS50181">
    <property type="entry name" value="FBOX"/>
    <property type="match status" value="1"/>
</dbReference>
<sequence length="341" mass="37903">MESKSSGESLRNEDRISQLPDALLLLILSSIPTKDVLATSVLSKQWRSLWKMVPKLKFTFSIRNGDKEIDLQRFSDNVCSSMLSLQAPVLQSLHLQVIAKKSGTIDFGVLVGIAFGHHVRELVLTVEFSQGSFRFPINLYKCEMLETLKLRGCGSSIILDVPSPKLTIQSGYGDGADYVINAPSLKYLNIEASHHYGSFLIENAPQLVEAYIFSSNVIMGSLTSLKNLTLSISHLEMKVPVGSIFNQLVYLKLFPSELEDWNLLMLILDNSPILQVLKIQSVSLHKITPAQAMEELTWTVLVFLTATNLHVNATVATQANIALFLSQIVQSLLTRMQQVLT</sequence>
<proteinExistence type="predicted"/>
<comment type="caution">
    <text evidence="2">The sequence shown here is derived from an EMBL/GenBank/DDBJ whole genome shotgun (WGS) entry which is preliminary data.</text>
</comment>
<dbReference type="InterPro" id="IPR001810">
    <property type="entry name" value="F-box_dom"/>
</dbReference>
<dbReference type="AlphaFoldDB" id="A0A6D2JW75"/>
<dbReference type="Proteomes" id="UP000467841">
    <property type="component" value="Unassembled WGS sequence"/>
</dbReference>
<dbReference type="PANTHER" id="PTHR31900:SF34">
    <property type="entry name" value="EMB|CAB62440.1-RELATED"/>
    <property type="match status" value="1"/>
</dbReference>
<evidence type="ECO:0000313" key="3">
    <source>
        <dbReference type="Proteomes" id="UP000467841"/>
    </source>
</evidence>
<keyword evidence="3" id="KW-1185">Reference proteome</keyword>
<gene>
    <name evidence="2" type="ORF">MERR_LOCUS32432</name>
</gene>